<protein>
    <submittedName>
        <fullName evidence="13">Malonyl CoA-acyl carrier protein transacylase</fullName>
        <ecNumber evidence="13">2.3.1.39</ecNumber>
    </submittedName>
</protein>
<dbReference type="InterPro" id="IPR049551">
    <property type="entry name" value="PKS_DH_C"/>
</dbReference>
<dbReference type="InterPro" id="IPR057326">
    <property type="entry name" value="KR_dom"/>
</dbReference>
<evidence type="ECO:0000259" key="10">
    <source>
        <dbReference type="PROSITE" id="PS50075"/>
    </source>
</evidence>
<dbReference type="FunFam" id="3.40.47.10:FF:000019">
    <property type="entry name" value="Polyketide synthase type I"/>
    <property type="match status" value="3"/>
</dbReference>
<keyword evidence="7 13" id="KW-0012">Acyltransferase</keyword>
<dbReference type="SMART" id="SM00823">
    <property type="entry name" value="PKS_PP"/>
    <property type="match status" value="3"/>
</dbReference>
<feature type="domain" description="Ketosynthase family 3 (KS3)" evidence="11">
    <location>
        <begin position="1036"/>
        <end position="1462"/>
    </location>
</feature>
<feature type="domain" description="Carrier" evidence="10">
    <location>
        <begin position="941"/>
        <end position="1016"/>
    </location>
</feature>
<dbReference type="GO" id="GO:0033068">
    <property type="term" value="P:macrolide biosynthetic process"/>
    <property type="evidence" value="ECO:0007669"/>
    <property type="project" value="UniProtKB-ARBA"/>
</dbReference>
<name>A0A291Q3Y1_9ACTN</name>
<dbReference type="CDD" id="cd00833">
    <property type="entry name" value="PKS"/>
    <property type="match status" value="3"/>
</dbReference>
<dbReference type="EC" id="2.3.1.39" evidence="13"/>
<dbReference type="InterPro" id="IPR042104">
    <property type="entry name" value="PKS_dehydratase_sf"/>
</dbReference>
<feature type="region of interest" description="C-terminal hotdog fold" evidence="8">
    <location>
        <begin position="3870"/>
        <end position="4010"/>
    </location>
</feature>
<reference evidence="13 14" key="1">
    <citation type="submission" date="2017-08" db="EMBL/GenBank/DDBJ databases">
        <title>Complete Genome Sequence of Streptomyces formicae KY5, the formicamycin producer.</title>
        <authorList>
            <person name="Holmes N.A."/>
            <person name="Devine R."/>
            <person name="Qin Z."/>
            <person name="Seipke R.F."/>
            <person name="Wilkinson B."/>
            <person name="Hutchings M.I."/>
        </authorList>
    </citation>
    <scope>NUCLEOTIDE SEQUENCE [LARGE SCALE GENOMIC DNA]</scope>
    <source>
        <strain evidence="13 14">KY5</strain>
    </source>
</reference>
<dbReference type="Pfam" id="PF00109">
    <property type="entry name" value="ketoacyl-synt"/>
    <property type="match status" value="3"/>
</dbReference>
<dbReference type="InterPro" id="IPR013968">
    <property type="entry name" value="PKS_KR"/>
</dbReference>
<dbReference type="InterPro" id="IPR049552">
    <property type="entry name" value="PKS_DH_N"/>
</dbReference>
<keyword evidence="2" id="KW-0596">Phosphopantetheine</keyword>
<evidence type="ECO:0000313" key="14">
    <source>
        <dbReference type="Proteomes" id="UP000221011"/>
    </source>
</evidence>
<dbReference type="Pfam" id="PF09277">
    <property type="entry name" value="Erythro-docking"/>
    <property type="match status" value="1"/>
</dbReference>
<dbReference type="SUPFAM" id="SSF55048">
    <property type="entry name" value="Probable ACP-binding domain of malonyl-CoA ACP transacylase"/>
    <property type="match status" value="3"/>
</dbReference>
<dbReference type="PROSITE" id="PS50075">
    <property type="entry name" value="CARRIER"/>
    <property type="match status" value="3"/>
</dbReference>
<dbReference type="InterPro" id="IPR015357">
    <property type="entry name" value="EryA2_docking"/>
</dbReference>
<dbReference type="Gene3D" id="3.30.70.3290">
    <property type="match status" value="3"/>
</dbReference>
<dbReference type="SUPFAM" id="SSF53901">
    <property type="entry name" value="Thiolase-like"/>
    <property type="match status" value="3"/>
</dbReference>
<dbReference type="Gene3D" id="1.10.1200.10">
    <property type="entry name" value="ACP-like"/>
    <property type="match status" value="3"/>
</dbReference>
<feature type="domain" description="Carrier" evidence="10">
    <location>
        <begin position="4508"/>
        <end position="4586"/>
    </location>
</feature>
<dbReference type="RefSeq" id="WP_098241231.1">
    <property type="nucleotide sequence ID" value="NZ_CP022685.1"/>
</dbReference>
<dbReference type="InterPro" id="IPR014030">
    <property type="entry name" value="Ketoacyl_synth_N"/>
</dbReference>
<keyword evidence="6" id="KW-0511">Multifunctional enzyme</keyword>
<feature type="active site" description="Proton donor; for dehydratase activity" evidence="8">
    <location>
        <position position="2129"/>
    </location>
</feature>
<dbReference type="InterPro" id="IPR014043">
    <property type="entry name" value="Acyl_transferase_dom"/>
</dbReference>
<dbReference type="InterPro" id="IPR006162">
    <property type="entry name" value="Ppantetheine_attach_site"/>
</dbReference>
<evidence type="ECO:0000256" key="5">
    <source>
        <dbReference type="ARBA" id="ARBA00023194"/>
    </source>
</evidence>
<dbReference type="Pfam" id="PF00698">
    <property type="entry name" value="Acyl_transf_1"/>
    <property type="match status" value="3"/>
</dbReference>
<dbReference type="GO" id="GO:0004314">
    <property type="term" value="F:[acyl-carrier-protein] S-malonyltransferase activity"/>
    <property type="evidence" value="ECO:0007669"/>
    <property type="project" value="UniProtKB-EC"/>
</dbReference>
<evidence type="ECO:0000256" key="4">
    <source>
        <dbReference type="ARBA" id="ARBA00022679"/>
    </source>
</evidence>
<dbReference type="FunFam" id="3.40.366.10:FF:000002">
    <property type="entry name" value="Probable polyketide synthase 2"/>
    <property type="match status" value="3"/>
</dbReference>
<feature type="domain" description="PKS/mFAS DH" evidence="12">
    <location>
        <begin position="1922"/>
        <end position="2213"/>
    </location>
</feature>
<dbReference type="PANTHER" id="PTHR43775:SF51">
    <property type="entry name" value="INACTIVE PHENOLPHTHIOCEROL SYNTHESIS POLYKETIDE SYNTHASE TYPE I PKS1-RELATED"/>
    <property type="match status" value="1"/>
</dbReference>
<dbReference type="FunFam" id="3.40.50.720:FF:000381">
    <property type="entry name" value="Probable polyketide synthase pks17"/>
    <property type="match status" value="1"/>
</dbReference>
<dbReference type="Pfam" id="PF08659">
    <property type="entry name" value="KR"/>
    <property type="match status" value="2"/>
</dbReference>
<accession>A0A291Q3Y1</accession>
<feature type="region of interest" description="N-terminal hotdog fold" evidence="8">
    <location>
        <begin position="3726"/>
        <end position="3854"/>
    </location>
</feature>
<feature type="domain" description="Ketosynthase family 3 (KS3)" evidence="11">
    <location>
        <begin position="10"/>
        <end position="435"/>
    </location>
</feature>
<dbReference type="GO" id="GO:0004312">
    <property type="term" value="F:fatty acid synthase activity"/>
    <property type="evidence" value="ECO:0007669"/>
    <property type="project" value="TreeGrafter"/>
</dbReference>
<feature type="region of interest" description="C-terminal hotdog fold" evidence="8">
    <location>
        <begin position="2068"/>
        <end position="2213"/>
    </location>
</feature>
<dbReference type="InterPro" id="IPR018201">
    <property type="entry name" value="Ketoacyl_synth_AS"/>
</dbReference>
<dbReference type="FunFam" id="1.10.1200.10:FF:000007">
    <property type="entry name" value="Probable polyketide synthase pks17"/>
    <property type="match status" value="2"/>
</dbReference>
<dbReference type="Pfam" id="PF14765">
    <property type="entry name" value="PS-DH"/>
    <property type="match status" value="2"/>
</dbReference>
<dbReference type="InterPro" id="IPR032821">
    <property type="entry name" value="PKS_assoc"/>
</dbReference>
<dbReference type="Pfam" id="PF00550">
    <property type="entry name" value="PP-binding"/>
    <property type="match status" value="3"/>
</dbReference>
<dbReference type="SUPFAM" id="SSF47336">
    <property type="entry name" value="ACP-like"/>
    <property type="match status" value="3"/>
</dbReference>
<feature type="domain" description="PKS/mFAS DH" evidence="12">
    <location>
        <begin position="3726"/>
        <end position="4010"/>
    </location>
</feature>
<dbReference type="Pfam" id="PF16197">
    <property type="entry name" value="KAsynt_C_assoc"/>
    <property type="match status" value="3"/>
</dbReference>
<dbReference type="InterPro" id="IPR009081">
    <property type="entry name" value="PP-bd_ACP"/>
</dbReference>
<dbReference type="GO" id="GO:0031177">
    <property type="term" value="F:phosphopantetheine binding"/>
    <property type="evidence" value="ECO:0007669"/>
    <property type="project" value="InterPro"/>
</dbReference>
<dbReference type="SUPFAM" id="SSF51735">
    <property type="entry name" value="NAD(P)-binding Rossmann-fold domains"/>
    <property type="match status" value="4"/>
</dbReference>
<dbReference type="Pfam" id="PF02801">
    <property type="entry name" value="Ketoacyl-synt_C"/>
    <property type="match status" value="3"/>
</dbReference>
<dbReference type="GO" id="GO:0006633">
    <property type="term" value="P:fatty acid biosynthetic process"/>
    <property type="evidence" value="ECO:0007669"/>
    <property type="project" value="InterPro"/>
</dbReference>
<feature type="domain" description="Carrier" evidence="10">
    <location>
        <begin position="2720"/>
        <end position="2795"/>
    </location>
</feature>
<dbReference type="InterPro" id="IPR014031">
    <property type="entry name" value="Ketoacyl_synth_C"/>
</dbReference>
<dbReference type="Pfam" id="PF22953">
    <property type="entry name" value="SpnB_Rossmann"/>
    <property type="match status" value="2"/>
</dbReference>
<dbReference type="CDD" id="cd08956">
    <property type="entry name" value="KR_3_FAS_SDR_x"/>
    <property type="match status" value="2"/>
</dbReference>
<dbReference type="SUPFAM" id="SSF101166">
    <property type="entry name" value="Docking domain A of the erythromycin polyketide synthase (DEBS)"/>
    <property type="match status" value="1"/>
</dbReference>
<dbReference type="InterPro" id="IPR020806">
    <property type="entry name" value="PKS_PP-bd"/>
</dbReference>
<evidence type="ECO:0000256" key="7">
    <source>
        <dbReference type="ARBA" id="ARBA00023315"/>
    </source>
</evidence>
<evidence type="ECO:0000259" key="12">
    <source>
        <dbReference type="PROSITE" id="PS52019"/>
    </source>
</evidence>
<evidence type="ECO:0000256" key="9">
    <source>
        <dbReference type="SAM" id="MobiDB-lite"/>
    </source>
</evidence>
<dbReference type="SMART" id="SM01294">
    <property type="entry name" value="PKS_PP_betabranch"/>
    <property type="match status" value="2"/>
</dbReference>
<evidence type="ECO:0000256" key="3">
    <source>
        <dbReference type="ARBA" id="ARBA00022553"/>
    </source>
</evidence>
<dbReference type="PROSITE" id="PS52019">
    <property type="entry name" value="PKS_MFAS_DH"/>
    <property type="match status" value="2"/>
</dbReference>
<dbReference type="EMBL" id="CP022685">
    <property type="protein sequence ID" value="ATL26223.1"/>
    <property type="molecule type" value="Genomic_DNA"/>
</dbReference>
<dbReference type="InterPro" id="IPR036736">
    <property type="entry name" value="ACP-like_sf"/>
</dbReference>
<dbReference type="SMART" id="SM00825">
    <property type="entry name" value="PKS_KS"/>
    <property type="match status" value="3"/>
</dbReference>
<dbReference type="InterPro" id="IPR016036">
    <property type="entry name" value="Malonyl_transacylase_ACP-bd"/>
</dbReference>
<proteinExistence type="predicted"/>
<dbReference type="InterPro" id="IPR020841">
    <property type="entry name" value="PKS_Beta-ketoAc_synthase_dom"/>
</dbReference>
<dbReference type="KEGG" id="sfk:KY5_1205c"/>
<dbReference type="Gene3D" id="3.10.129.110">
    <property type="entry name" value="Polyketide synthase dehydratase"/>
    <property type="match status" value="2"/>
</dbReference>
<dbReference type="Gene3D" id="3.40.366.10">
    <property type="entry name" value="Malonyl-Coenzyme A Acyl Carrier Protein, domain 2"/>
    <property type="match status" value="3"/>
</dbReference>
<dbReference type="PROSITE" id="PS52004">
    <property type="entry name" value="KS3_2"/>
    <property type="match status" value="3"/>
</dbReference>
<dbReference type="PANTHER" id="PTHR43775">
    <property type="entry name" value="FATTY ACID SYNTHASE"/>
    <property type="match status" value="1"/>
</dbReference>
<evidence type="ECO:0000259" key="11">
    <source>
        <dbReference type="PROSITE" id="PS52004"/>
    </source>
</evidence>
<dbReference type="PROSITE" id="PS00606">
    <property type="entry name" value="KS3_1"/>
    <property type="match status" value="2"/>
</dbReference>
<dbReference type="InterPro" id="IPR020807">
    <property type="entry name" value="PKS_DH"/>
</dbReference>
<evidence type="ECO:0000313" key="13">
    <source>
        <dbReference type="EMBL" id="ATL26223.1"/>
    </source>
</evidence>
<dbReference type="GO" id="GO:0004315">
    <property type="term" value="F:3-oxoacyl-[acyl-carrier-protein] synthase activity"/>
    <property type="evidence" value="ECO:0007669"/>
    <property type="project" value="InterPro"/>
</dbReference>
<feature type="region of interest" description="Disordered" evidence="9">
    <location>
        <begin position="3245"/>
        <end position="3264"/>
    </location>
</feature>
<feature type="active site" description="Proton acceptor; for dehydratase activity" evidence="8">
    <location>
        <position position="3758"/>
    </location>
</feature>
<keyword evidence="5" id="KW-0045">Antibiotic biosynthesis</keyword>
<evidence type="ECO:0000256" key="6">
    <source>
        <dbReference type="ARBA" id="ARBA00023268"/>
    </source>
</evidence>
<dbReference type="InterPro" id="IPR036291">
    <property type="entry name" value="NAD(P)-bd_dom_sf"/>
</dbReference>
<sequence>MTTSKKSQDAHAIAIVGVACRLPGSPDPDAFWQLLRDGEHALRDVPADRWNAADFYDADPTAPGTTHAHQAGFLDRVDGFDARFFGIAPREAAAMDPQQRLVLELAWEALENAGIVPGDLRGTRTGVFAGAMLDDYATLLHRAGAAAIGPFTSTGLHRGIIANRVSYQLGLRGPSLVVDTGQSSALVAVHQACESLRKGESALAVAGGVNLILAPESSVSVTKFGGLSPDSRCYTFDARANGYVRGEGGGIVVLKRLADAEADGDDILSVILGGAVNNDGGGRGLTVPDRGAQEAVIRLAHEHAGVTPAEVGYVELHGTGTKAGDPVEAAALGAVFAPTRTPDNPLLVGSAKTNVGHLEGAAGIVALIKAALAVGHREIPRALNFATPHPDIPLDAYRLRVQTEHTPWPSPDERLIAGVSSFGMGGTNCHVVVAEAPGRTTSPTRDAGQPLRPSAPWVLSARTDRALRDQAARLRDFTEARPELDPADVALSLATSRTAFDRRAVVLGKDRAGLLEGLAALARGESTRDVVRGTSTTEGRTAFLFTGQGSQRPGMGRELYEAFPVFAAAFDEVCAAFDPLLGRSLRELVFAAEGSAEEELLHRTAFTQPALFAVEVALHRLVESFGVTPDLLIGHSVGELAAAHVAGVFSLEDAAVLVVARGRLMDRAPEGGAMIALAAPESDVLPELERHQGRVNLAAVNGPRAVVISGDADAVREVAAGFAGRGAKTKELRVSHAFHSPHMDGVVEEFRRVAETVTYHEPSIPVVSNVSGRVAAEGELTSAGYWAGHIRAGVRFHDGVRALRERSVTTFLELGPDPVLTAMVQDTVADLDSGEPAVVAALLNRRYDEVRTALRALAAAYAGGTDVDWSPLHGTGRDRRVPLPTYPFQRKRHWIDAPAAVPAATAHPTADAAEDVDDLDDLDDTGLAARLRGLSARRREEHVLGLVLRHTGDILGYGTDEAIEPTLSFKEIGHNSLTSVELRDLLVADTGLALPASAVYDHPTPLVLARHIVRELLPQDGNVTEQQGPVRRAAADEPLAVVAMGCRFPGGVETPEDLWRIVADGVDAIGGLPTDRGWDVEGLYDPERGRSGKIYTRDGGFLRDVAGFDAEFFGISPREAAAMDPQQRLLLETSWEALERAGIDPGTLHGSDTGVFVGATAQDYGPRLHEPADGYEGYLLTGSTTSVASGRISYSLGFEGPAVTVDTACSSSLVALHLAAQALRQGECSLALAGGATVMATPGMFVEFSRQQGLSPDGRCKAFSADADGTGWGEGVGMLVLERLSDARRNGHPVLAVLRGSAVNQDGASNGLAAPNGPSQERVIRQALANAGLTGADVDVVEAHGTGTKLGDPIEAQALLATYGKEHTAEQPLWLGSLKSNIGHAQQAAGVGGVIKMVLALQAGILPRTLHADEPSPHVDWSAGAVSLLAQERSWPEVDRPRRAAVSSFGISGTNAHVILEQGDARPEESALSGPSVVPWVLSAKGVEGVRAQAARLASYVQARPGIDLAGVGAALVGTRAEFDHRAVVVGSGRDRLLEGLAAVADGAEAAGVVAGGKSVFVFPGQGSQWVGMARELRAGSPVFGARWEECAQALSPFVEWDLLAVVDDPVALERVDVVQPVLWAVMVSLAALWRSYGVEPDAVVGHSQGEIAAAVVAGGLSLEDGARVVALRSQAIRALAGLGGMVSVALPADEVRSRIGRWSADIGVAAVNGPSSTVVSGSASALDELMEALADEGVRARRVPVDYASHSAHVDRIREDVLRLLAPISPKSSDVVFYSTVTGESLDTAGLDAEYWFRNLRTTVEFEKTTRALLADGHRIFVESSPHPVLAIGLQETFEAVGETGAYVVPSLRRDDGGLERFLTSLGQAYVHGAGVDWTDLFPSVRPVDLPTYAFQRTRYWLESSAPVGDVTAAGLSAAGHAFLGAAVTLAGDDGLLLTGRLSLRGQPWLVDHAVTGTVLLPGTAFVDLALHAGEQLGCEELAELTLEAPLLLGSPGSGDTVQLQVGVDAADAAGRRTVSVYARADAEGDDETGPWTRHATGILAPAADGAADAAPDDLRAWPPSDARALDVDALYARLAERGYDYGPVFQGVRAAWHTPDATYAEVLLTDEQQASAAEFGLHPALLDAALHAGLLPAGDGSEGEADGDEVPRLPFVWSGVRLYATGATVLRVRLAPVGPHTLRVDAADAEGRPVASVASLALRPVPGGALAPAVSAATDSLYKMEWTPAPAPEPKGASPLWSVLGGDDSLTADLTAAVRSEHATASVHPDAAALRAAVEAGAPVPDVVLLAVDRPAEGAEGPAAVRAVTHRVLAELQDWAGADTLSDTRLVLVTRGAANVRPEVDASAPAVAAAWGFARSVRAEQPGRITLADLDAHEASPAALLAHLAADTEPELALRDGTAHLPRLVRAQPPASPAEAAGSETTAQALSDGTVLITGASGTLGTLVARHLVTGHGVTRLLLASRRGADAPGAADLTAELTALGADVEVVACDVADRDAVAALLAGIPAAHPLTAVFHTAGTLDDSTLGGLTPERFDAVLRPKADAAWHLHELTRDLGADLAAFVLFSSVTATLGNAGQANYTAANGFLDALAAHRRAQGLPATSLAWGLWGQATGMTGHLDAADIARMSRGGVAPMTSEQGLALLDAALAADDAVLVPAKLDQRALRAQAASGLLPAVLRGLVRAPARRAAAAVAATGGASWTERIAALPATDRDLALRDLVRTQVATVLGHADAGAVEGARSFKDAGFDSLISVELRNRLNAATGLQLPATLVFDHPTPDAVVAHLAGRVSGGTAVVPAAVPRPGPGAPLDDDPIAIIAMSCRYPGGVGSPEDLWRVVAEGVDAVGEFPEGRGWDAERLYHPDPDREGTTYAKEGGFLHDADGFDAEFFGISPREALAMDPQQRLLLETSWEAVERAGIDPHSLRGSSTGVFAGVMYDDYGSRLHTAPEGFEGYLNNGSRGSVATGRVSYTFGFEGPAVTVDTACSSSLVALHLAAQALRQGECSLALAGGVTVMATPSVFIEFSRQRGMAPDGRCKSFSADADGAGWSEGVGMLLVERLSDARRNGHPVLAVLRGSAVNQDGASNGLTAPNGPSQERVIRQALHSAGLTASEVDAVEAHGTGTRLGDPIEAQALLATYGQEHTAEQPLWLGSLKSNIGHTQAAAGVGGVIKMVTALRAGVLPRTLYVEEPSPHVDWSTGAVSLLAEEQVWPELDRPRRAAVSSFGISGTNAHVILEQAADSEADTERSGEEEPSPAPVAWALSARSPEALRDQAARLHAHLASDSDGTFRPREIARTLTTGRTAFDRRAVVLGEDRAELLEGLAALARGENTANVVRGTSADSGRTALMFTGQGSQRPGMGRELYEAFPVFAAAFDEVCAVLDPLIGRSLRELVFAAEGSAEEELLHRTAFTQPALFAVEASLYRLVESFGVRPDAVIGHSVGELTAAYVAGVFSLADAAALVAARGLLMDSAQEGGVMVAVRAPEPDVLPELAAFEGLVSIAAVNGPESTVISGDADAVREVAAGFAGRGVKTKELRVSHAFHSPHMDGVVEEFRRVAETVTYREPSIPVISNVSGRVAVAGELTSAGYWAGHIRAAVRFHDGVRALREQSVTTFLELGPDPVLTAMVRGSLGDDADGGAPVVAAAALRAGHAEARTLPAALAAAYAHGTSVDWSALHGTGHDSREPLPTYPFQHKRYWLDAPAAAADAIGAGQDAVDHPLLGAEVELAGGQELLLTGRLSRTAQPWLADHVVAGSVLLPGAAFADLAVRAGDRVGCERVEELALHAPLVLPENGGLRLQIGVREPDTEGRRPFAVHSRAEAEGDTSGATAWTRHASGLLAARTPEPVLPWDELATAWPPSGATAVDTDALDERLTGAGLDFGPAFQGLRAAWQRDEVRYAEVRLPEAAERSATGTDAYGIHPALLDSALRLLAPAADGEGVRLPFSFGGVTLYATGTTAARVRIAPAEGSDTYSLQIADQEGRPVALVEEIALRPLDAGQVRAARQNASGGGLYRVDWTVLAESADPAGLPERGQWVALGTTAPAYGAATAHADLAALREALAAGGPSPDVLLVDAATPDGQEEQQAPDAVREATRHVLGLVQGWLATEALDGSRLVVLTRRGAAVFPGETPGLAASAVHGLLAAAQAEHPGRIVLVDLDGHPDSDRVVAAAVASGEPRTAVRQGIVHAARLIGAEPAAEETGADSVPASFGPEGTVLVTGATGLLGGLVAEHLVSEHGVRNLLLTSRGGPDAAGAAELVAGLEAAGARVTLRACDVADRAALAGLLATVPADRPLTAVAHIAGVLDDGVLTGLTPERLDAVLRPKVDAAWHLHELTRDLDLSAFLLFSSVAATVGTAGQANYAAANAFLDGLAAHRHADGLPGLSLGWGLWDESGGMTGDLQEADRARLARSGIAPMSAPEGLALLDAALVAGRPVLVPAKLDLAALRTEAADGRLRPLLRTLVRVPARRAVAAAGGAGAADGGQRSLADRLAALPADERERTLLTLVREEVAGVLGHADVRTVDPQQGLQDMGLDSLTAVELRNRLGVATGLRLPTTLVFDYPTAAGLAAHLGERLLPDEQGPAVTVAAEIDRLAAALAAGPSGPEEHAEVGARLAELLRSWQSGGAADDDLSSATDDELFDALDEELGMSALD</sequence>
<dbReference type="InterPro" id="IPR036347">
    <property type="entry name" value="DEBS_docking_sf"/>
</dbReference>
<dbReference type="InterPro" id="IPR001227">
    <property type="entry name" value="Ac_transferase_dom_sf"/>
</dbReference>
<evidence type="ECO:0000256" key="1">
    <source>
        <dbReference type="ARBA" id="ARBA00004792"/>
    </source>
</evidence>
<comment type="pathway">
    <text evidence="1">Antibiotic biosynthesis.</text>
</comment>
<feature type="active site" description="Proton acceptor; for dehydratase activity" evidence="8">
    <location>
        <position position="1954"/>
    </location>
</feature>
<dbReference type="SMART" id="SM00822">
    <property type="entry name" value="PKS_KR"/>
    <property type="match status" value="2"/>
</dbReference>
<evidence type="ECO:0000256" key="2">
    <source>
        <dbReference type="ARBA" id="ARBA00022450"/>
    </source>
</evidence>
<dbReference type="Proteomes" id="UP000221011">
    <property type="component" value="Chromosome"/>
</dbReference>
<feature type="domain" description="Ketosynthase family 3 (KS3)" evidence="11">
    <location>
        <begin position="2817"/>
        <end position="3243"/>
    </location>
</feature>
<organism evidence="13 14">
    <name type="scientific">Streptomyces formicae</name>
    <dbReference type="NCBI Taxonomy" id="1616117"/>
    <lineage>
        <taxon>Bacteria</taxon>
        <taxon>Bacillati</taxon>
        <taxon>Actinomycetota</taxon>
        <taxon>Actinomycetes</taxon>
        <taxon>Kitasatosporales</taxon>
        <taxon>Streptomycetaceae</taxon>
        <taxon>Streptomyces</taxon>
    </lineage>
</organism>
<keyword evidence="4 13" id="KW-0808">Transferase</keyword>
<keyword evidence="3" id="KW-0597">Phosphoprotein</keyword>
<dbReference type="InterPro" id="IPR050091">
    <property type="entry name" value="PKS_NRPS_Biosynth_Enz"/>
</dbReference>
<feature type="active site" description="Proton donor; for dehydratase activity" evidence="8">
    <location>
        <position position="3934"/>
    </location>
</feature>
<dbReference type="SUPFAM" id="SSF52151">
    <property type="entry name" value="FabD/lysophospholipase-like"/>
    <property type="match status" value="3"/>
</dbReference>
<dbReference type="InterPro" id="IPR049900">
    <property type="entry name" value="PKS_mFAS_DH"/>
</dbReference>
<dbReference type="Pfam" id="PF21089">
    <property type="entry name" value="PKS_DH_N"/>
    <property type="match status" value="2"/>
</dbReference>
<dbReference type="PROSITE" id="PS51257">
    <property type="entry name" value="PROKAR_LIPOPROTEIN"/>
    <property type="match status" value="1"/>
</dbReference>
<dbReference type="InterPro" id="IPR016035">
    <property type="entry name" value="Acyl_Trfase/lysoPLipase"/>
</dbReference>
<dbReference type="Gene3D" id="3.40.50.720">
    <property type="entry name" value="NAD(P)-binding Rossmann-like Domain"/>
    <property type="match status" value="2"/>
</dbReference>
<dbReference type="PROSITE" id="PS00012">
    <property type="entry name" value="PHOSPHOPANTETHEINE"/>
    <property type="match status" value="2"/>
</dbReference>
<gene>
    <name evidence="13" type="ORF">KY5_1205c</name>
</gene>
<keyword evidence="14" id="KW-1185">Reference proteome</keyword>
<dbReference type="Gene3D" id="3.40.47.10">
    <property type="match status" value="3"/>
</dbReference>
<feature type="region of interest" description="N-terminal hotdog fold" evidence="8">
    <location>
        <begin position="1922"/>
        <end position="2052"/>
    </location>
</feature>
<dbReference type="SMART" id="SM00826">
    <property type="entry name" value="PKS_DH"/>
    <property type="match status" value="2"/>
</dbReference>
<evidence type="ECO:0000256" key="8">
    <source>
        <dbReference type="PROSITE-ProRule" id="PRU01363"/>
    </source>
</evidence>
<dbReference type="InterPro" id="IPR016039">
    <property type="entry name" value="Thiolase-like"/>
</dbReference>
<dbReference type="InterPro" id="IPR055123">
    <property type="entry name" value="SpnB-like_Rossmann"/>
</dbReference>
<dbReference type="SMART" id="SM00827">
    <property type="entry name" value="PKS_AT"/>
    <property type="match status" value="3"/>
</dbReference>